<evidence type="ECO:0000313" key="2">
    <source>
        <dbReference type="EnsemblPlants" id="AES76725"/>
    </source>
</evidence>
<gene>
    <name evidence="1" type="ordered locus">MTR_6g086200</name>
</gene>
<reference evidence="1 3" key="1">
    <citation type="journal article" date="2011" name="Nature">
        <title>The Medicago genome provides insight into the evolution of rhizobial symbioses.</title>
        <authorList>
            <person name="Young N.D."/>
            <person name="Debelle F."/>
            <person name="Oldroyd G.E."/>
            <person name="Geurts R."/>
            <person name="Cannon S.B."/>
            <person name="Udvardi M.K."/>
            <person name="Benedito V.A."/>
            <person name="Mayer K.F."/>
            <person name="Gouzy J."/>
            <person name="Schoof H."/>
            <person name="Van de Peer Y."/>
            <person name="Proost S."/>
            <person name="Cook D.R."/>
            <person name="Meyers B.C."/>
            <person name="Spannagl M."/>
            <person name="Cheung F."/>
            <person name="De Mita S."/>
            <person name="Krishnakumar V."/>
            <person name="Gundlach H."/>
            <person name="Zhou S."/>
            <person name="Mudge J."/>
            <person name="Bharti A.K."/>
            <person name="Murray J.D."/>
            <person name="Naoumkina M.A."/>
            <person name="Rosen B."/>
            <person name="Silverstein K.A."/>
            <person name="Tang H."/>
            <person name="Rombauts S."/>
            <person name="Zhao P.X."/>
            <person name="Zhou P."/>
            <person name="Barbe V."/>
            <person name="Bardou P."/>
            <person name="Bechner M."/>
            <person name="Bellec A."/>
            <person name="Berger A."/>
            <person name="Berges H."/>
            <person name="Bidwell S."/>
            <person name="Bisseling T."/>
            <person name="Choisne N."/>
            <person name="Couloux A."/>
            <person name="Denny R."/>
            <person name="Deshpande S."/>
            <person name="Dai X."/>
            <person name="Doyle J.J."/>
            <person name="Dudez A.M."/>
            <person name="Farmer A.D."/>
            <person name="Fouteau S."/>
            <person name="Franken C."/>
            <person name="Gibelin C."/>
            <person name="Gish J."/>
            <person name="Goldstein S."/>
            <person name="Gonzalez A.J."/>
            <person name="Green P.J."/>
            <person name="Hallab A."/>
            <person name="Hartog M."/>
            <person name="Hua A."/>
            <person name="Humphray S.J."/>
            <person name="Jeong D.H."/>
            <person name="Jing Y."/>
            <person name="Jocker A."/>
            <person name="Kenton S.M."/>
            <person name="Kim D.J."/>
            <person name="Klee K."/>
            <person name="Lai H."/>
            <person name="Lang C."/>
            <person name="Lin S."/>
            <person name="Macmil S.L."/>
            <person name="Magdelenat G."/>
            <person name="Matthews L."/>
            <person name="McCorrison J."/>
            <person name="Monaghan E.L."/>
            <person name="Mun J.H."/>
            <person name="Najar F.Z."/>
            <person name="Nicholson C."/>
            <person name="Noirot C."/>
            <person name="O'Bleness M."/>
            <person name="Paule C.R."/>
            <person name="Poulain J."/>
            <person name="Prion F."/>
            <person name="Qin B."/>
            <person name="Qu C."/>
            <person name="Retzel E.F."/>
            <person name="Riddle C."/>
            <person name="Sallet E."/>
            <person name="Samain S."/>
            <person name="Samson N."/>
            <person name="Sanders I."/>
            <person name="Saurat O."/>
            <person name="Scarpelli C."/>
            <person name="Schiex T."/>
            <person name="Segurens B."/>
            <person name="Severin A.J."/>
            <person name="Sherrier D.J."/>
            <person name="Shi R."/>
            <person name="Sims S."/>
            <person name="Singer S.R."/>
            <person name="Sinharoy S."/>
            <person name="Sterck L."/>
            <person name="Viollet A."/>
            <person name="Wang B.B."/>
            <person name="Wang K."/>
            <person name="Wang M."/>
            <person name="Wang X."/>
            <person name="Warfsmann J."/>
            <person name="Weissenbach J."/>
            <person name="White D.D."/>
            <person name="White J.D."/>
            <person name="Wiley G.B."/>
            <person name="Wincker P."/>
            <person name="Xing Y."/>
            <person name="Yang L."/>
            <person name="Yao Z."/>
            <person name="Ying F."/>
            <person name="Zhai J."/>
            <person name="Zhou L."/>
            <person name="Zuber A."/>
            <person name="Denarie J."/>
            <person name="Dixon R.A."/>
            <person name="May G.D."/>
            <person name="Schwartz D.C."/>
            <person name="Rogers J."/>
            <person name="Quetier F."/>
            <person name="Town C.D."/>
            <person name="Roe B.A."/>
        </authorList>
    </citation>
    <scope>NUCLEOTIDE SEQUENCE [LARGE SCALE GENOMIC DNA]</scope>
    <source>
        <strain evidence="1">A17</strain>
        <strain evidence="2 3">cv. Jemalong A17</strain>
    </source>
</reference>
<evidence type="ECO:0000313" key="3">
    <source>
        <dbReference type="Proteomes" id="UP000002051"/>
    </source>
</evidence>
<dbReference type="PaxDb" id="3880-AES76725"/>
<sequence length="168" mass="18574">MSIGQSIERMKLHSWWWLKAQRTTFLRLSSLEGKGWFAEWVSREVGDGAGIFFWYDQWIGDVPLCQRFSRLFDLVENKSISVATLFSLGWEEGVRRGSGRGGCVVGVGGGDDSEITGSGIPTLWGVTRCVHVISCSLLGNPPLGCFRQLDMAYSGVIEGFHFSLAFAS</sequence>
<protein>
    <submittedName>
        <fullName evidence="1 2">Uncharacterized protein</fullName>
    </submittedName>
</protein>
<proteinExistence type="predicted"/>
<keyword evidence="3" id="KW-1185">Reference proteome</keyword>
<dbReference type="AlphaFoldDB" id="G7KNH1"/>
<accession>G7KNH1</accession>
<name>G7KNH1_MEDTR</name>
<reference evidence="1 3" key="2">
    <citation type="journal article" date="2014" name="BMC Genomics">
        <title>An improved genome release (version Mt4.0) for the model legume Medicago truncatula.</title>
        <authorList>
            <person name="Tang H."/>
            <person name="Krishnakumar V."/>
            <person name="Bidwell S."/>
            <person name="Rosen B."/>
            <person name="Chan A."/>
            <person name="Zhou S."/>
            <person name="Gentzbittel L."/>
            <person name="Childs K.L."/>
            <person name="Yandell M."/>
            <person name="Gundlach H."/>
            <person name="Mayer K.F."/>
            <person name="Schwartz D.C."/>
            <person name="Town C.D."/>
        </authorList>
    </citation>
    <scope>GENOME REANNOTATION</scope>
    <source>
        <strain evidence="2 3">cv. Jemalong A17</strain>
    </source>
</reference>
<organism evidence="1 3">
    <name type="scientific">Medicago truncatula</name>
    <name type="common">Barrel medic</name>
    <name type="synonym">Medicago tribuloides</name>
    <dbReference type="NCBI Taxonomy" id="3880"/>
    <lineage>
        <taxon>Eukaryota</taxon>
        <taxon>Viridiplantae</taxon>
        <taxon>Streptophyta</taxon>
        <taxon>Embryophyta</taxon>
        <taxon>Tracheophyta</taxon>
        <taxon>Spermatophyta</taxon>
        <taxon>Magnoliopsida</taxon>
        <taxon>eudicotyledons</taxon>
        <taxon>Gunneridae</taxon>
        <taxon>Pentapetalae</taxon>
        <taxon>rosids</taxon>
        <taxon>fabids</taxon>
        <taxon>Fabales</taxon>
        <taxon>Fabaceae</taxon>
        <taxon>Papilionoideae</taxon>
        <taxon>50 kb inversion clade</taxon>
        <taxon>NPAAA clade</taxon>
        <taxon>Hologalegina</taxon>
        <taxon>IRL clade</taxon>
        <taxon>Trifolieae</taxon>
        <taxon>Medicago</taxon>
    </lineage>
</organism>
<evidence type="ECO:0000313" key="1">
    <source>
        <dbReference type="EMBL" id="AES76725.1"/>
    </source>
</evidence>
<dbReference type="PANTHER" id="PTHR36617">
    <property type="entry name" value="PROTEIN, PUTATIVE-RELATED"/>
    <property type="match status" value="1"/>
</dbReference>
<reference evidence="2" key="3">
    <citation type="submission" date="2015-04" db="UniProtKB">
        <authorList>
            <consortium name="EnsemblPlants"/>
        </authorList>
    </citation>
    <scope>IDENTIFICATION</scope>
    <source>
        <strain evidence="2">cv. Jemalong A17</strain>
    </source>
</reference>
<dbReference type="EMBL" id="CM001222">
    <property type="protein sequence ID" value="AES76725.1"/>
    <property type="molecule type" value="Genomic_DNA"/>
</dbReference>
<dbReference type="PANTHER" id="PTHR36617:SF5">
    <property type="entry name" value="OS05G0421675 PROTEIN"/>
    <property type="match status" value="1"/>
</dbReference>
<dbReference type="Proteomes" id="UP000002051">
    <property type="component" value="Chromosome 6"/>
</dbReference>
<dbReference type="EnsemblPlants" id="AES76725">
    <property type="protein sequence ID" value="AES76725"/>
    <property type="gene ID" value="MTR_6g086200"/>
</dbReference>
<dbReference type="HOGENOM" id="CLU_1588922_0_0_1"/>